<dbReference type="InterPro" id="IPR029058">
    <property type="entry name" value="AB_hydrolase_fold"/>
</dbReference>
<evidence type="ECO:0000256" key="1">
    <source>
        <dbReference type="ARBA" id="ARBA00022729"/>
    </source>
</evidence>
<name>A0ABP3A9I7_MYCUL</name>
<evidence type="ECO:0000313" key="3">
    <source>
        <dbReference type="EMBL" id="EUA88067.1"/>
    </source>
</evidence>
<dbReference type="PANTHER" id="PTHR43037">
    <property type="entry name" value="UNNAMED PRODUCT-RELATED"/>
    <property type="match status" value="1"/>
</dbReference>
<accession>A0ABP3A9I7</accession>
<keyword evidence="4" id="KW-1185">Reference proteome</keyword>
<dbReference type="EMBL" id="JAOL01000148">
    <property type="protein sequence ID" value="EUA88067.1"/>
    <property type="molecule type" value="Genomic_DNA"/>
</dbReference>
<protein>
    <submittedName>
        <fullName evidence="3">Prolyl oligopeptidase family protein</fullName>
    </submittedName>
</protein>
<keyword evidence="1" id="KW-0732">Signal</keyword>
<dbReference type="InterPro" id="IPR050955">
    <property type="entry name" value="Plant_Biomass_Hydrol_Est"/>
</dbReference>
<gene>
    <name evidence="3" type="ORF">I551_5452</name>
</gene>
<evidence type="ECO:0000256" key="2">
    <source>
        <dbReference type="SAM" id="MobiDB-lite"/>
    </source>
</evidence>
<sequence length="395" mass="42732">MQAPAGQWNEADRLCRPDPIESGRSERRPQPGSRCGRDQLHQGRHRGLPRRIQNTSHDTESAIHDTNDKMLVKYAAGSHHVAVAVRCARVVNVCLLAALIFLANTCVVGTRLSATPDFPIPAGRSVQILNSGGIFRIYRVYRPRGLTGAAPLVVMLHGGFGDGAQAQRDYHWNRQAGQRRFRGRLPQRCAARLEWRHLLWRAGELRHRPRRIHHRYGRDHPAPDPIDPARVYATGMSAGAIMALRLGCQSDKFAAIAPVAGTLLTDCAHTRPTSVLQIHGTADDRVPYNGGPGAARSFDGTARVDGPSAAAVNATWRAIDACAPPSSTTSGVVTTQTASCTDARRVTLISVAGAGHQWPGSRSKPVLETIAGISPPSTALDATATIWQFFSQAHL</sequence>
<dbReference type="PANTHER" id="PTHR43037:SF1">
    <property type="entry name" value="BLL1128 PROTEIN"/>
    <property type="match status" value="1"/>
</dbReference>
<reference evidence="3 4" key="1">
    <citation type="submission" date="2014-01" db="EMBL/GenBank/DDBJ databases">
        <authorList>
            <person name="Dobos K."/>
            <person name="Lenaerts A."/>
            <person name="Ordway D."/>
            <person name="DeGroote M.A."/>
            <person name="Parker T."/>
            <person name="Sizemore C."/>
            <person name="Tallon L.J."/>
            <person name="Sadzewicz L.K."/>
            <person name="Sengamalay N."/>
            <person name="Fraser C.M."/>
            <person name="Hine E."/>
            <person name="Shefchek K.A."/>
            <person name="Das S.P."/>
            <person name="Tettelin H."/>
        </authorList>
    </citation>
    <scope>NUCLEOTIDE SEQUENCE [LARGE SCALE GENOMIC DNA]</scope>
    <source>
        <strain evidence="3 4">Harvey</strain>
    </source>
</reference>
<organism evidence="3 4">
    <name type="scientific">Mycobacterium ulcerans str. Harvey</name>
    <dbReference type="NCBI Taxonomy" id="1299332"/>
    <lineage>
        <taxon>Bacteria</taxon>
        <taxon>Bacillati</taxon>
        <taxon>Actinomycetota</taxon>
        <taxon>Actinomycetes</taxon>
        <taxon>Mycobacteriales</taxon>
        <taxon>Mycobacteriaceae</taxon>
        <taxon>Mycobacterium</taxon>
        <taxon>Mycobacterium ulcerans group</taxon>
    </lineage>
</organism>
<proteinExistence type="predicted"/>
<dbReference type="SUPFAM" id="SSF53474">
    <property type="entry name" value="alpha/beta-Hydrolases"/>
    <property type="match status" value="1"/>
</dbReference>
<dbReference type="Proteomes" id="UP000020681">
    <property type="component" value="Unassembled WGS sequence"/>
</dbReference>
<comment type="caution">
    <text evidence="3">The sequence shown here is derived from an EMBL/GenBank/DDBJ whole genome shotgun (WGS) entry which is preliminary data.</text>
</comment>
<dbReference type="Gene3D" id="3.40.50.1820">
    <property type="entry name" value="alpha/beta hydrolase"/>
    <property type="match status" value="1"/>
</dbReference>
<feature type="compositionally biased region" description="Basic and acidic residues" evidence="2">
    <location>
        <begin position="10"/>
        <end position="41"/>
    </location>
</feature>
<evidence type="ECO:0000313" key="4">
    <source>
        <dbReference type="Proteomes" id="UP000020681"/>
    </source>
</evidence>
<feature type="region of interest" description="Disordered" evidence="2">
    <location>
        <begin position="1"/>
        <end position="61"/>
    </location>
</feature>